<dbReference type="InterPro" id="IPR011766">
    <property type="entry name" value="TPP_enzyme_TPP-bd"/>
</dbReference>
<gene>
    <name evidence="6" type="primary">aepY</name>
    <name evidence="6" type="ORF">KGD83_08790</name>
</gene>
<dbReference type="PANTHER" id="PTHR42818:SF1">
    <property type="entry name" value="SULFOPYRUVATE DECARBOXYLASE"/>
    <property type="match status" value="1"/>
</dbReference>
<dbReference type="EMBL" id="CP074132">
    <property type="protein sequence ID" value="QUX30585.1"/>
    <property type="molecule type" value="Genomic_DNA"/>
</dbReference>
<dbReference type="InterPro" id="IPR029061">
    <property type="entry name" value="THDP-binding"/>
</dbReference>
<proteinExistence type="predicted"/>
<keyword evidence="2" id="KW-0786">Thiamine pyrophosphate</keyword>
<evidence type="ECO:0000256" key="1">
    <source>
        <dbReference type="ARBA" id="ARBA00022793"/>
    </source>
</evidence>
<dbReference type="PROSITE" id="PS00187">
    <property type="entry name" value="TPP_ENZYMES"/>
    <property type="match status" value="1"/>
</dbReference>
<evidence type="ECO:0000313" key="6">
    <source>
        <dbReference type="EMBL" id="QUX30585.1"/>
    </source>
</evidence>
<feature type="region of interest" description="Disordered" evidence="4">
    <location>
        <begin position="341"/>
        <end position="380"/>
    </location>
</feature>
<keyword evidence="7" id="KW-1185">Reference proteome</keyword>
<dbReference type="InterPro" id="IPR000399">
    <property type="entry name" value="TPP-bd_CS"/>
</dbReference>
<evidence type="ECO:0000256" key="2">
    <source>
        <dbReference type="ARBA" id="ARBA00023052"/>
    </source>
</evidence>
<dbReference type="InterPro" id="IPR051818">
    <property type="entry name" value="TPP_dependent_decarboxylase"/>
</dbReference>
<protein>
    <submittedName>
        <fullName evidence="6">Phosphonopyruvate decarboxylase</fullName>
        <ecNumber evidence="6">4.1.1.82</ecNumber>
    </submittedName>
</protein>
<dbReference type="PANTHER" id="PTHR42818">
    <property type="entry name" value="SULFOPYRUVATE DECARBOXYLASE SUBUNIT ALPHA"/>
    <property type="match status" value="1"/>
</dbReference>
<organism evidence="6 7">
    <name type="scientific">Nocardiopsis akebiae</name>
    <dbReference type="NCBI Taxonomy" id="2831968"/>
    <lineage>
        <taxon>Bacteria</taxon>
        <taxon>Bacillati</taxon>
        <taxon>Actinomycetota</taxon>
        <taxon>Actinomycetes</taxon>
        <taxon>Streptosporangiales</taxon>
        <taxon>Nocardiopsidaceae</taxon>
        <taxon>Nocardiopsis</taxon>
    </lineage>
</organism>
<name>A0ABX8C834_9ACTN</name>
<dbReference type="Gene3D" id="3.40.50.970">
    <property type="match status" value="2"/>
</dbReference>
<evidence type="ECO:0000256" key="4">
    <source>
        <dbReference type="SAM" id="MobiDB-lite"/>
    </source>
</evidence>
<dbReference type="NCBIfam" id="TIGR03297">
    <property type="entry name" value="Ppyr-DeCO2ase"/>
    <property type="match status" value="1"/>
</dbReference>
<keyword evidence="1" id="KW-0210">Decarboxylase</keyword>
<evidence type="ECO:0000259" key="5">
    <source>
        <dbReference type="Pfam" id="PF02775"/>
    </source>
</evidence>
<reference evidence="7" key="1">
    <citation type="submission" date="2021-05" db="EMBL/GenBank/DDBJ databases">
        <title>Direct Submission.</title>
        <authorList>
            <person name="Li K."/>
            <person name="Gao J."/>
        </authorList>
    </citation>
    <scope>NUCLEOTIDE SEQUENCE [LARGE SCALE GENOMIC DNA]</scope>
    <source>
        <strain evidence="7">HDS12</strain>
    </source>
</reference>
<sequence length="380" mass="39461">MISAAFFCDELERHGFGFASGVPCSYFGGPISLLSRTPGRYVAAANEGGALATAAGAALAGERAYIMLQNSGLGNLVNPLTSLVMTYRIPVLTFVSLRGWPDPAGDEPQHAVMGPTTAPYLDLLGLPYWILRADADEARFQEILEAVTTALDEGHAPFVLVEKHAVDAAAPARGTARGHAGTDRMDSVDAVHLITKLIGDAPVVATTGYTGRELFGVEDRPANFYMQGSMGHASSIALGIALNRPDRPVIALDGDGAALMHLGALSVIGAQAPPNLVHVVLDNGTHESTGGQGTTSDTTGLEKVAAAAGYADARRCATPEQLHTGVTAALSSPGPHMLVVPTRARSGPMPPRATSTHPPETMRDRFAAATRRSPSSAVGD</sequence>
<dbReference type="SUPFAM" id="SSF52518">
    <property type="entry name" value="Thiamin diphosphate-binding fold (THDP-binding)"/>
    <property type="match status" value="2"/>
</dbReference>
<dbReference type="CDD" id="cd07035">
    <property type="entry name" value="TPP_PYR_POX_like"/>
    <property type="match status" value="1"/>
</dbReference>
<keyword evidence="3 6" id="KW-0456">Lyase</keyword>
<dbReference type="EC" id="4.1.1.82" evidence="6"/>
<feature type="domain" description="Thiamine pyrophosphate enzyme TPP-binding" evidence="5">
    <location>
        <begin position="225"/>
        <end position="340"/>
    </location>
</feature>
<dbReference type="GO" id="GO:0033980">
    <property type="term" value="F:phosphonopyruvate decarboxylase activity"/>
    <property type="evidence" value="ECO:0007669"/>
    <property type="project" value="UniProtKB-EC"/>
</dbReference>
<dbReference type="RefSeq" id="WP_212643336.1">
    <property type="nucleotide sequence ID" value="NZ_CP074132.1"/>
</dbReference>
<accession>A0ABX8C834</accession>
<dbReference type="Proteomes" id="UP000678016">
    <property type="component" value="Chromosome"/>
</dbReference>
<dbReference type="InterPro" id="IPR017684">
    <property type="entry name" value="Phosphono-pyrv_decarboxylase"/>
</dbReference>
<evidence type="ECO:0000313" key="7">
    <source>
        <dbReference type="Proteomes" id="UP000678016"/>
    </source>
</evidence>
<evidence type="ECO:0000256" key="3">
    <source>
        <dbReference type="ARBA" id="ARBA00023239"/>
    </source>
</evidence>
<dbReference type="Pfam" id="PF02775">
    <property type="entry name" value="TPP_enzyme_C"/>
    <property type="match status" value="1"/>
</dbReference>